<dbReference type="PANTHER" id="PTHR22946">
    <property type="entry name" value="DIENELACTONE HYDROLASE DOMAIN-CONTAINING PROTEIN-RELATED"/>
    <property type="match status" value="1"/>
</dbReference>
<dbReference type="EMBL" id="RBVX01000001">
    <property type="protein sequence ID" value="RSL35288.1"/>
    <property type="molecule type" value="Genomic_DNA"/>
</dbReference>
<evidence type="ECO:0000313" key="1">
    <source>
        <dbReference type="EMBL" id="RSL35288.1"/>
    </source>
</evidence>
<proteinExistence type="predicted"/>
<dbReference type="SUPFAM" id="SSF53474">
    <property type="entry name" value="alpha/beta-Hydrolases"/>
    <property type="match status" value="1"/>
</dbReference>
<dbReference type="RefSeq" id="WP_125553760.1">
    <property type="nucleotide sequence ID" value="NZ_RBVX01000001.1"/>
</dbReference>
<reference evidence="1 2" key="1">
    <citation type="submission" date="2018-10" db="EMBL/GenBank/DDBJ databases">
        <title>Draft genome sequence of Bacillus salarius IM0101, isolated from a hypersaline soil in Inner Mongolia, China.</title>
        <authorList>
            <person name="Yamprayoonswat W."/>
            <person name="Boonvisut S."/>
            <person name="Jumpathong W."/>
            <person name="Sittihan S."/>
            <person name="Ruangsuj P."/>
            <person name="Wanthongcharoen S."/>
            <person name="Thongpramul N."/>
            <person name="Pimmason S."/>
            <person name="Yu B."/>
            <person name="Yasawong M."/>
        </authorList>
    </citation>
    <scope>NUCLEOTIDE SEQUENCE [LARGE SCALE GENOMIC DNA]</scope>
    <source>
        <strain evidence="1 2">IM0101</strain>
    </source>
</reference>
<dbReference type="InterPro" id="IPR025890">
    <property type="entry name" value="Abhydrolase_bac"/>
</dbReference>
<keyword evidence="2" id="KW-1185">Reference proteome</keyword>
<dbReference type="Pfam" id="PF12715">
    <property type="entry name" value="Abhydrolase_7"/>
    <property type="match status" value="1"/>
</dbReference>
<comment type="caution">
    <text evidence="1">The sequence shown here is derived from an EMBL/GenBank/DDBJ whole genome shotgun (WGS) entry which is preliminary data.</text>
</comment>
<dbReference type="Gene3D" id="3.40.50.1820">
    <property type="entry name" value="alpha/beta hydrolase"/>
    <property type="match status" value="1"/>
</dbReference>
<name>A0A3R9QQF2_9BACI</name>
<dbReference type="AlphaFoldDB" id="A0A3R9QQF2"/>
<evidence type="ECO:0000313" key="2">
    <source>
        <dbReference type="Proteomes" id="UP000275076"/>
    </source>
</evidence>
<accession>A0A3R9QQF2</accession>
<gene>
    <name evidence="1" type="ORF">D7Z54_01615</name>
</gene>
<dbReference type="Proteomes" id="UP000275076">
    <property type="component" value="Unassembled WGS sequence"/>
</dbReference>
<dbReference type="OrthoDB" id="8183145at2"/>
<keyword evidence="1" id="KW-0378">Hydrolase</keyword>
<organism evidence="1 2">
    <name type="scientific">Salibacterium salarium</name>
    <dbReference type="NCBI Taxonomy" id="284579"/>
    <lineage>
        <taxon>Bacteria</taxon>
        <taxon>Bacillati</taxon>
        <taxon>Bacillota</taxon>
        <taxon>Bacilli</taxon>
        <taxon>Bacillales</taxon>
        <taxon>Bacillaceae</taxon>
    </lineage>
</organism>
<sequence length="331" mass="37179">MSSIDDFFQKLYESAVSSHLKDKIEIRSKLKTMLGCFDDQTLVEKAPTLMETKEFSTYHRERWLFHFTADLSAPVYVLTPKNDRNDHPAVLALHGHGYGSREIVGLTDTGEEDNTAMGIHQHFAVQLVKRGMKVFAPEVIGFGDRRLTEDIENENASSCYRMAFHLLMAGKTLAGLRVFEARRVLDTIETFSDVCKTRLGVMGFSGGGLIAAHTAALDERIRATVLCGFTNTYKHSILTRNHCIDNYVPGAIEVAELPDYIGLIAPRPLFIESGSRDPIFPVKGTESALRRLTEIYENEHAGNQLDSHIFDGVHEISGKHSYDWMSKKLQK</sequence>
<dbReference type="GO" id="GO:0016787">
    <property type="term" value="F:hydrolase activity"/>
    <property type="evidence" value="ECO:0007669"/>
    <property type="project" value="UniProtKB-KW"/>
</dbReference>
<protein>
    <submittedName>
        <fullName evidence="1">Dienelactone hydrolase</fullName>
    </submittedName>
</protein>
<dbReference type="InterPro" id="IPR029058">
    <property type="entry name" value="AB_hydrolase_fold"/>
</dbReference>
<dbReference type="InterPro" id="IPR050261">
    <property type="entry name" value="FrsA_esterase"/>
</dbReference>